<dbReference type="PROSITE" id="PS50109">
    <property type="entry name" value="HIS_KIN"/>
    <property type="match status" value="1"/>
</dbReference>
<feature type="domain" description="PAS" evidence="11">
    <location>
        <begin position="212"/>
        <end position="269"/>
    </location>
</feature>
<dbReference type="InterPro" id="IPR003661">
    <property type="entry name" value="HisK_dim/P_dom"/>
</dbReference>
<dbReference type="SUPFAM" id="SSF55785">
    <property type="entry name" value="PYP-like sensor domain (PAS domain)"/>
    <property type="match status" value="1"/>
</dbReference>
<comment type="catalytic activity">
    <reaction evidence="1">
        <text>ATP + protein L-histidine = ADP + protein N-phospho-L-histidine.</text>
        <dbReference type="EC" id="2.7.13.3"/>
    </reaction>
</comment>
<dbReference type="GO" id="GO:0005524">
    <property type="term" value="F:ATP binding"/>
    <property type="evidence" value="ECO:0007669"/>
    <property type="project" value="UniProtKB-KW"/>
</dbReference>
<dbReference type="Gene3D" id="1.10.287.130">
    <property type="match status" value="1"/>
</dbReference>
<keyword evidence="6" id="KW-0418">Kinase</keyword>
<dbReference type="PANTHER" id="PTHR43065">
    <property type="entry name" value="SENSOR HISTIDINE KINASE"/>
    <property type="match status" value="1"/>
</dbReference>
<dbReference type="InterPro" id="IPR005467">
    <property type="entry name" value="His_kinase_dom"/>
</dbReference>
<dbReference type="PROSITE" id="PS50112">
    <property type="entry name" value="PAS"/>
    <property type="match status" value="1"/>
</dbReference>
<dbReference type="EMBL" id="MTLA01000068">
    <property type="protein sequence ID" value="OOP69054.1"/>
    <property type="molecule type" value="Genomic_DNA"/>
</dbReference>
<dbReference type="CDD" id="cd00075">
    <property type="entry name" value="HATPase"/>
    <property type="match status" value="1"/>
</dbReference>
<sequence>MKERILQLTQLAEISNHGHILYMYDSLDGYLKNAISYILTGYKQGNQLLLIDNDERYNLIVHRLKEILQSDDMSFLHYVNNAEFYRLHGDFHCDSIIRHFNRLLAPFFEEGIPIRTWAHVEWREKDVDHLELEHYEYVSDQNIEKSGIISVCAYDGQYVTASLQNKLQRSHEYLMTDTELVKSTLYKMGGMVYPSLSVQEIHNKTANKLKATKHQLQSFITNNLDPVIIYDHSDRVISVNLAFEKTFGWSRESILGLHATELPILPEDRKFEFYRNRSFTLRGEKIVEYETVRNTKDGHLIHVLVSCFPLLNAENYNDGWAVIIKDISEKKQAQELLIRSEQLSIAGELAAGIAHEIRNPITSIKGFFQLLQSDTLKNNTYYDIILSEIERIETILSELLLLAKPQEMNLVSINLCMLLNDVIVLMDAQANMNSVLMITEFETEELFIKCEENQIKQVCINFIKNAIEAMADGGKLVIRLEKKGNEKVLISFIDDGCGIPSNVLDKLGQPFYTTKEEGTGLGFMVSKKIIENHKGTVTIESEENKGTKIELTLPL</sequence>
<dbReference type="Pfam" id="PF13426">
    <property type="entry name" value="PAS_9"/>
    <property type="match status" value="1"/>
</dbReference>
<dbReference type="GO" id="GO:0000155">
    <property type="term" value="F:phosphorelay sensor kinase activity"/>
    <property type="evidence" value="ECO:0007669"/>
    <property type="project" value="InterPro"/>
</dbReference>
<dbReference type="Proteomes" id="UP000189761">
    <property type="component" value="Unassembled WGS sequence"/>
</dbReference>
<evidence type="ECO:0000313" key="14">
    <source>
        <dbReference type="Proteomes" id="UP000189761"/>
    </source>
</evidence>
<dbReference type="Pfam" id="PF02518">
    <property type="entry name" value="HATPase_c"/>
    <property type="match status" value="1"/>
</dbReference>
<keyword evidence="8" id="KW-0749">Sporulation</keyword>
<dbReference type="SUPFAM" id="SSF55874">
    <property type="entry name" value="ATPase domain of HSP90 chaperone/DNA topoisomerase II/histidine kinase"/>
    <property type="match status" value="1"/>
</dbReference>
<evidence type="ECO:0000256" key="9">
    <source>
        <dbReference type="ARBA" id="ARBA00023012"/>
    </source>
</evidence>
<dbReference type="Gene3D" id="3.30.450.20">
    <property type="entry name" value="PAS domain"/>
    <property type="match status" value="1"/>
</dbReference>
<dbReference type="NCBIfam" id="TIGR00229">
    <property type="entry name" value="sensory_box"/>
    <property type="match status" value="1"/>
</dbReference>
<keyword evidence="4" id="KW-0808">Transferase</keyword>
<dbReference type="InterPro" id="IPR000700">
    <property type="entry name" value="PAS-assoc_C"/>
</dbReference>
<comment type="caution">
    <text evidence="13">The sequence shown here is derived from an EMBL/GenBank/DDBJ whole genome shotgun (WGS) entry which is preliminary data.</text>
</comment>
<evidence type="ECO:0000259" key="10">
    <source>
        <dbReference type="PROSITE" id="PS50109"/>
    </source>
</evidence>
<dbReference type="PRINTS" id="PR00344">
    <property type="entry name" value="BCTRLSENSOR"/>
</dbReference>
<dbReference type="PROSITE" id="PS50113">
    <property type="entry name" value="PAC"/>
    <property type="match status" value="1"/>
</dbReference>
<dbReference type="Pfam" id="PF00512">
    <property type="entry name" value="HisKA"/>
    <property type="match status" value="1"/>
</dbReference>
<dbReference type="FunFam" id="1.10.287.130:FF:000040">
    <property type="entry name" value="PAS domain-containing sensor histidine kinase"/>
    <property type="match status" value="1"/>
</dbReference>
<evidence type="ECO:0000256" key="8">
    <source>
        <dbReference type="ARBA" id="ARBA00022969"/>
    </source>
</evidence>
<evidence type="ECO:0000256" key="7">
    <source>
        <dbReference type="ARBA" id="ARBA00022840"/>
    </source>
</evidence>
<dbReference type="InterPro" id="IPR036097">
    <property type="entry name" value="HisK_dim/P_sf"/>
</dbReference>
<dbReference type="InterPro" id="IPR004358">
    <property type="entry name" value="Sig_transdc_His_kin-like_C"/>
</dbReference>
<keyword evidence="9" id="KW-0902">Two-component regulatory system</keyword>
<dbReference type="Pfam" id="PF14417">
    <property type="entry name" value="MEDS"/>
    <property type="match status" value="1"/>
</dbReference>
<keyword evidence="14" id="KW-1185">Reference proteome</keyword>
<dbReference type="InterPro" id="IPR036890">
    <property type="entry name" value="HATPase_C_sf"/>
</dbReference>
<evidence type="ECO:0000256" key="3">
    <source>
        <dbReference type="ARBA" id="ARBA00022553"/>
    </source>
</evidence>
<dbReference type="InterPro" id="IPR003594">
    <property type="entry name" value="HATPase_dom"/>
</dbReference>
<name>A0A8E2LGB5_9BACI</name>
<accession>A0A8E2LGB5</accession>
<gene>
    <name evidence="13" type="ORF">BWZ43_06920</name>
</gene>
<dbReference type="InterPro" id="IPR000014">
    <property type="entry name" value="PAS"/>
</dbReference>
<reference evidence="13 14" key="1">
    <citation type="submission" date="2017-01" db="EMBL/GenBank/DDBJ databases">
        <title>Draft genome sequence of Bacillus oleronius.</title>
        <authorList>
            <person name="Allam M."/>
        </authorList>
    </citation>
    <scope>NUCLEOTIDE SEQUENCE [LARGE SCALE GENOMIC DNA]</scope>
    <source>
        <strain evidence="13 14">DSM 9356</strain>
    </source>
</reference>
<evidence type="ECO:0000259" key="11">
    <source>
        <dbReference type="PROSITE" id="PS50112"/>
    </source>
</evidence>
<evidence type="ECO:0000256" key="6">
    <source>
        <dbReference type="ARBA" id="ARBA00022777"/>
    </source>
</evidence>
<keyword evidence="7" id="KW-0067">ATP-binding</keyword>
<dbReference type="AlphaFoldDB" id="A0A8E2LGB5"/>
<dbReference type="EC" id="2.7.13.3" evidence="2"/>
<evidence type="ECO:0000259" key="12">
    <source>
        <dbReference type="PROSITE" id="PS50113"/>
    </source>
</evidence>
<dbReference type="SMART" id="SM00388">
    <property type="entry name" value="HisKA"/>
    <property type="match status" value="1"/>
</dbReference>
<dbReference type="InterPro" id="IPR035965">
    <property type="entry name" value="PAS-like_dom_sf"/>
</dbReference>
<feature type="domain" description="PAC" evidence="12">
    <location>
        <begin position="285"/>
        <end position="339"/>
    </location>
</feature>
<evidence type="ECO:0000256" key="1">
    <source>
        <dbReference type="ARBA" id="ARBA00000085"/>
    </source>
</evidence>
<dbReference type="InterPro" id="IPR025847">
    <property type="entry name" value="MEDS_domain"/>
</dbReference>
<evidence type="ECO:0000256" key="5">
    <source>
        <dbReference type="ARBA" id="ARBA00022741"/>
    </source>
</evidence>
<organism evidence="13 14">
    <name type="scientific">Heyndrickxia oleronia</name>
    <dbReference type="NCBI Taxonomy" id="38875"/>
    <lineage>
        <taxon>Bacteria</taxon>
        <taxon>Bacillati</taxon>
        <taxon>Bacillota</taxon>
        <taxon>Bacilli</taxon>
        <taxon>Bacillales</taxon>
        <taxon>Bacillaceae</taxon>
        <taxon>Heyndrickxia</taxon>
    </lineage>
</organism>
<dbReference type="RefSeq" id="WP_169846882.1">
    <property type="nucleotide sequence ID" value="NZ_CP065424.1"/>
</dbReference>
<proteinExistence type="predicted"/>
<evidence type="ECO:0000256" key="2">
    <source>
        <dbReference type="ARBA" id="ARBA00012438"/>
    </source>
</evidence>
<evidence type="ECO:0000256" key="4">
    <source>
        <dbReference type="ARBA" id="ARBA00022679"/>
    </source>
</evidence>
<dbReference type="Gene3D" id="3.30.565.10">
    <property type="entry name" value="Histidine kinase-like ATPase, C-terminal domain"/>
    <property type="match status" value="1"/>
</dbReference>
<dbReference type="SUPFAM" id="SSF47384">
    <property type="entry name" value="Homodimeric domain of signal transducing histidine kinase"/>
    <property type="match status" value="1"/>
</dbReference>
<protein>
    <recommendedName>
        <fullName evidence="2">histidine kinase</fullName>
        <ecNumber evidence="2">2.7.13.3</ecNumber>
    </recommendedName>
</protein>
<feature type="domain" description="Histidine kinase" evidence="10">
    <location>
        <begin position="352"/>
        <end position="555"/>
    </location>
</feature>
<evidence type="ECO:0000313" key="13">
    <source>
        <dbReference type="EMBL" id="OOP69054.1"/>
    </source>
</evidence>
<dbReference type="CDD" id="cd00130">
    <property type="entry name" value="PAS"/>
    <property type="match status" value="1"/>
</dbReference>
<dbReference type="GO" id="GO:0030435">
    <property type="term" value="P:sporulation resulting in formation of a cellular spore"/>
    <property type="evidence" value="ECO:0007669"/>
    <property type="project" value="UniProtKB-KW"/>
</dbReference>
<keyword evidence="3" id="KW-0597">Phosphoprotein</keyword>
<keyword evidence="5" id="KW-0547">Nucleotide-binding</keyword>
<dbReference type="SMART" id="SM00387">
    <property type="entry name" value="HATPase_c"/>
    <property type="match status" value="1"/>
</dbReference>
<dbReference type="PANTHER" id="PTHR43065:SF34">
    <property type="entry name" value="SPORULATION KINASE A"/>
    <property type="match status" value="1"/>
</dbReference>
<dbReference type="CDD" id="cd00082">
    <property type="entry name" value="HisKA"/>
    <property type="match status" value="1"/>
</dbReference>